<protein>
    <submittedName>
        <fullName evidence="2">Uncharacterized protein</fullName>
    </submittedName>
</protein>
<feature type="signal peptide" evidence="1">
    <location>
        <begin position="1"/>
        <end position="25"/>
    </location>
</feature>
<gene>
    <name evidence="2" type="ORF">KS407_21940</name>
</gene>
<comment type="caution">
    <text evidence="2">The sequence shown here is derived from an EMBL/GenBank/DDBJ whole genome shotgun (WGS) entry which is preliminary data.</text>
</comment>
<name>A0ABS6JZS7_9BACI</name>
<dbReference type="EMBL" id="JAHQCR010000088">
    <property type="protein sequence ID" value="MBU9724089.1"/>
    <property type="molecule type" value="Genomic_DNA"/>
</dbReference>
<feature type="chain" id="PRO_5045914442" evidence="1">
    <location>
        <begin position="26"/>
        <end position="154"/>
    </location>
</feature>
<keyword evidence="1" id="KW-0732">Signal</keyword>
<evidence type="ECO:0000313" key="2">
    <source>
        <dbReference type="EMBL" id="MBU9724089.1"/>
    </source>
</evidence>
<evidence type="ECO:0000256" key="1">
    <source>
        <dbReference type="SAM" id="SignalP"/>
    </source>
</evidence>
<accession>A0ABS6JZS7</accession>
<reference evidence="2 3" key="1">
    <citation type="submission" date="2021-06" db="EMBL/GenBank/DDBJ databases">
        <title>Bacillus sp. RD4P76, an endophyte from a halophyte.</title>
        <authorList>
            <person name="Sun J.-Q."/>
        </authorList>
    </citation>
    <scope>NUCLEOTIDE SEQUENCE [LARGE SCALE GENOMIC DNA]</scope>
    <source>
        <strain evidence="2 3">JCM 17098</strain>
    </source>
</reference>
<proteinExistence type="predicted"/>
<sequence length="154" mass="18694">MSKMRVLLLFILLISSFLITTQVFAEEPEEDVAEAECENKEDVIHRHKAIQTHIQFYYELLIDKYKPELKEEWKEVISEREVILKKMKEMQKEGLDLDYSAISEEWKEKHQKYHEAFLEAVKTRDDEKIRELLPKLLELQKSWNEDHKKFLREN</sequence>
<organism evidence="2 3">
    <name type="scientific">Evansella alkalicola</name>
    <dbReference type="NCBI Taxonomy" id="745819"/>
    <lineage>
        <taxon>Bacteria</taxon>
        <taxon>Bacillati</taxon>
        <taxon>Bacillota</taxon>
        <taxon>Bacilli</taxon>
        <taxon>Bacillales</taxon>
        <taxon>Bacillaceae</taxon>
        <taxon>Evansella</taxon>
    </lineage>
</organism>
<dbReference type="Proteomes" id="UP000790580">
    <property type="component" value="Unassembled WGS sequence"/>
</dbReference>
<keyword evidence="3" id="KW-1185">Reference proteome</keyword>
<dbReference type="RefSeq" id="WP_088074963.1">
    <property type="nucleotide sequence ID" value="NZ_JAHQCR010000088.1"/>
</dbReference>
<evidence type="ECO:0000313" key="3">
    <source>
        <dbReference type="Proteomes" id="UP000790580"/>
    </source>
</evidence>